<dbReference type="InterPro" id="IPR009326">
    <property type="entry name" value="DUF984"/>
</dbReference>
<proteinExistence type="predicted"/>
<dbReference type="RefSeq" id="WP_089775617.1">
    <property type="nucleotide sequence ID" value="NZ_FNTX01000002.1"/>
</dbReference>
<dbReference type="InterPro" id="IPR007374">
    <property type="entry name" value="ASCH_domain"/>
</dbReference>
<organism evidence="2 3">
    <name type="scientific">Ruania alba</name>
    <dbReference type="NCBI Taxonomy" id="648782"/>
    <lineage>
        <taxon>Bacteria</taxon>
        <taxon>Bacillati</taxon>
        <taxon>Actinomycetota</taxon>
        <taxon>Actinomycetes</taxon>
        <taxon>Micrococcales</taxon>
        <taxon>Ruaniaceae</taxon>
        <taxon>Ruania</taxon>
    </lineage>
</organism>
<accession>A0A1H5NHX6</accession>
<dbReference type="EMBL" id="FNTX01000002">
    <property type="protein sequence ID" value="SEF01213.1"/>
    <property type="molecule type" value="Genomic_DNA"/>
</dbReference>
<name>A0A1H5NHX6_9MICO</name>
<keyword evidence="3" id="KW-1185">Reference proteome</keyword>
<dbReference type="PANTHER" id="PTHR39203:SF1">
    <property type="entry name" value="CYTOPLASMIC PROTEIN"/>
    <property type="match status" value="1"/>
</dbReference>
<evidence type="ECO:0000313" key="3">
    <source>
        <dbReference type="Proteomes" id="UP000199220"/>
    </source>
</evidence>
<dbReference type="SMART" id="SM01022">
    <property type="entry name" value="ASCH"/>
    <property type="match status" value="1"/>
</dbReference>
<evidence type="ECO:0000313" key="2">
    <source>
        <dbReference type="EMBL" id="SEF01213.1"/>
    </source>
</evidence>
<gene>
    <name evidence="2" type="ORF">SAMN04488554_4363</name>
</gene>
<dbReference type="AlphaFoldDB" id="A0A1H5NHX6"/>
<dbReference type="Pfam" id="PF04266">
    <property type="entry name" value="ASCH"/>
    <property type="match status" value="1"/>
</dbReference>
<dbReference type="SUPFAM" id="SSF88697">
    <property type="entry name" value="PUA domain-like"/>
    <property type="match status" value="1"/>
</dbReference>
<dbReference type="STRING" id="648782.SAMN04488554_4363"/>
<protein>
    <submittedName>
        <fullName evidence="2">Uncharacterized protein YhfF</fullName>
    </submittedName>
</protein>
<sequence length="164" mass="18306">MDSDEVAAFWKHARVRGKVAWLEAFIGQHRESTLPPPAFSFAPEPHVAQDMAEAVLDGRRTAVSTLRSEFPSDDDLPRVGDLAIVLDGHEHPVALIRTVEVRVRPFAEVDEQHARGEGEESVQAWQRRYWTSLGADEGSEVVLERIALVFPQVAEATGQVHQYT</sequence>
<dbReference type="InterPro" id="IPR015947">
    <property type="entry name" value="PUA-like_sf"/>
</dbReference>
<dbReference type="OrthoDB" id="9807542at2"/>
<reference evidence="3" key="1">
    <citation type="submission" date="2016-10" db="EMBL/GenBank/DDBJ databases">
        <authorList>
            <person name="Varghese N."/>
            <person name="Submissions S."/>
        </authorList>
    </citation>
    <scope>NUCLEOTIDE SEQUENCE [LARGE SCALE GENOMIC DNA]</scope>
    <source>
        <strain evidence="3">DSM 21368</strain>
    </source>
</reference>
<dbReference type="PANTHER" id="PTHR39203">
    <property type="entry name" value="CYTOPLASMIC PROTEIN-RELATED"/>
    <property type="match status" value="1"/>
</dbReference>
<dbReference type="Gene3D" id="3.10.400.10">
    <property type="entry name" value="Sulfate adenylyltransferase"/>
    <property type="match status" value="1"/>
</dbReference>
<feature type="domain" description="ASCH" evidence="1">
    <location>
        <begin position="39"/>
        <end position="150"/>
    </location>
</feature>
<dbReference type="Proteomes" id="UP000199220">
    <property type="component" value="Unassembled WGS sequence"/>
</dbReference>
<evidence type="ECO:0000259" key="1">
    <source>
        <dbReference type="SMART" id="SM01022"/>
    </source>
</evidence>